<evidence type="ECO:0000256" key="1">
    <source>
        <dbReference type="SAM" id="SignalP"/>
    </source>
</evidence>
<evidence type="ECO:0000259" key="2">
    <source>
        <dbReference type="Pfam" id="PF04155"/>
    </source>
</evidence>
<keyword evidence="4" id="KW-1185">Reference proteome</keyword>
<protein>
    <recommendedName>
        <fullName evidence="2">Ground-like domain-containing protein</fullName>
    </recommendedName>
</protein>
<name>A0A3P7DXN6_WUCBA</name>
<proteinExistence type="predicted"/>
<dbReference type="Proteomes" id="UP000270924">
    <property type="component" value="Unassembled WGS sequence"/>
</dbReference>
<evidence type="ECO:0000313" key="3">
    <source>
        <dbReference type="EMBL" id="VDM08514.1"/>
    </source>
</evidence>
<dbReference type="InParanoid" id="A0A3P7DXN6"/>
<feature type="chain" id="PRO_5018065860" description="Ground-like domain-containing protein" evidence="1">
    <location>
        <begin position="29"/>
        <end position="167"/>
    </location>
</feature>
<sequence>MSHDDGYYISKRSFLLIILVLNVSSYSATNSDNMSCKCISESKSKCKLTCSDGTNETDMNHNIERREVDYEEVEIIDERKCNSKNKLNFDIILTILQFTQNMAGQTAKQAKTKIMRAAEALLGGYFNVICASGDFSYITTTSLYCLQSLGNINCYAFLTGNTRPRLK</sequence>
<evidence type="ECO:0000313" key="4">
    <source>
        <dbReference type="Proteomes" id="UP000270924"/>
    </source>
</evidence>
<dbReference type="EMBL" id="UYWW01000455">
    <property type="protein sequence ID" value="VDM08514.1"/>
    <property type="molecule type" value="Genomic_DNA"/>
</dbReference>
<dbReference type="OMA" id="DERKCNS"/>
<organism evidence="3 4">
    <name type="scientific">Wuchereria bancrofti</name>
    <dbReference type="NCBI Taxonomy" id="6293"/>
    <lineage>
        <taxon>Eukaryota</taxon>
        <taxon>Metazoa</taxon>
        <taxon>Ecdysozoa</taxon>
        <taxon>Nematoda</taxon>
        <taxon>Chromadorea</taxon>
        <taxon>Rhabditida</taxon>
        <taxon>Spirurina</taxon>
        <taxon>Spiruromorpha</taxon>
        <taxon>Filarioidea</taxon>
        <taxon>Onchocercidae</taxon>
        <taxon>Wuchereria</taxon>
    </lineage>
</organism>
<dbReference type="InterPro" id="IPR007284">
    <property type="entry name" value="Ground-like_dom"/>
</dbReference>
<feature type="domain" description="Ground-like" evidence="2">
    <location>
        <begin position="80"/>
        <end position="157"/>
    </location>
</feature>
<reference evidence="3 4" key="1">
    <citation type="submission" date="2018-11" db="EMBL/GenBank/DDBJ databases">
        <authorList>
            <consortium name="Pathogen Informatics"/>
        </authorList>
    </citation>
    <scope>NUCLEOTIDE SEQUENCE [LARGE SCALE GENOMIC DNA]</scope>
</reference>
<dbReference type="Pfam" id="PF04155">
    <property type="entry name" value="Ground-like"/>
    <property type="match status" value="1"/>
</dbReference>
<accession>A0A3P7DXN6</accession>
<dbReference type="AlphaFoldDB" id="A0A3P7DXN6"/>
<dbReference type="FunCoup" id="A0A3P7DXN6">
    <property type="interactions" value="126"/>
</dbReference>
<dbReference type="OrthoDB" id="5846317at2759"/>
<feature type="signal peptide" evidence="1">
    <location>
        <begin position="1"/>
        <end position="28"/>
    </location>
</feature>
<gene>
    <name evidence="3" type="ORF">WBA_LOCUS1900</name>
</gene>
<keyword evidence="1" id="KW-0732">Signal</keyword>